<organism evidence="1 2">
    <name type="scientific">Prorocentrum cordatum</name>
    <dbReference type="NCBI Taxonomy" id="2364126"/>
    <lineage>
        <taxon>Eukaryota</taxon>
        <taxon>Sar</taxon>
        <taxon>Alveolata</taxon>
        <taxon>Dinophyceae</taxon>
        <taxon>Prorocentrales</taxon>
        <taxon>Prorocentraceae</taxon>
        <taxon>Prorocentrum</taxon>
    </lineage>
</organism>
<sequence>MGACERDQQWQLALSLLVEIREAKLEPDVISQQAGVRAYDKSLHAMRVPSLLSEMRKSGIISEVLDRVHAEKVLGQSFWRLLKAMNLWLCFSAELQVAWLRLACPRLLGRSYNHFNVALLSVLVCLV</sequence>
<dbReference type="EMBL" id="CAUYUJ010006191">
    <property type="protein sequence ID" value="CAK0816449.1"/>
    <property type="molecule type" value="Genomic_DNA"/>
</dbReference>
<accession>A0ABN9RFG8</accession>
<dbReference type="InterPro" id="IPR011990">
    <property type="entry name" value="TPR-like_helical_dom_sf"/>
</dbReference>
<evidence type="ECO:0008006" key="3">
    <source>
        <dbReference type="Google" id="ProtNLM"/>
    </source>
</evidence>
<evidence type="ECO:0000313" key="1">
    <source>
        <dbReference type="EMBL" id="CAK0816449.1"/>
    </source>
</evidence>
<reference evidence="1" key="1">
    <citation type="submission" date="2023-10" db="EMBL/GenBank/DDBJ databases">
        <authorList>
            <person name="Chen Y."/>
            <person name="Shah S."/>
            <person name="Dougan E. K."/>
            <person name="Thang M."/>
            <person name="Chan C."/>
        </authorList>
    </citation>
    <scope>NUCLEOTIDE SEQUENCE [LARGE SCALE GENOMIC DNA]</scope>
</reference>
<protein>
    <recommendedName>
        <fullName evidence="3">Nuclear pore protein</fullName>
    </recommendedName>
</protein>
<comment type="caution">
    <text evidence="1">The sequence shown here is derived from an EMBL/GenBank/DDBJ whole genome shotgun (WGS) entry which is preliminary data.</text>
</comment>
<name>A0ABN9RFG8_9DINO</name>
<proteinExistence type="predicted"/>
<evidence type="ECO:0000313" key="2">
    <source>
        <dbReference type="Proteomes" id="UP001189429"/>
    </source>
</evidence>
<dbReference type="Gene3D" id="1.25.40.10">
    <property type="entry name" value="Tetratricopeptide repeat domain"/>
    <property type="match status" value="1"/>
</dbReference>
<dbReference type="Proteomes" id="UP001189429">
    <property type="component" value="Unassembled WGS sequence"/>
</dbReference>
<gene>
    <name evidence="1" type="ORF">PCOR1329_LOCUS19402</name>
</gene>
<keyword evidence="2" id="KW-1185">Reference proteome</keyword>